<dbReference type="Proteomes" id="UP001163321">
    <property type="component" value="Chromosome 12"/>
</dbReference>
<gene>
    <name evidence="1" type="ORF">PsorP6_011633</name>
</gene>
<reference evidence="1 2" key="1">
    <citation type="journal article" date="2022" name="bioRxiv">
        <title>The genome of the oomycete Peronosclerospora sorghi, a cosmopolitan pathogen of maize and sorghum, is inflated with dispersed pseudogenes.</title>
        <authorList>
            <person name="Fletcher K."/>
            <person name="Martin F."/>
            <person name="Isakeit T."/>
            <person name="Cavanaugh K."/>
            <person name="Magill C."/>
            <person name="Michelmore R."/>
        </authorList>
    </citation>
    <scope>NUCLEOTIDE SEQUENCE [LARGE SCALE GENOMIC DNA]</scope>
    <source>
        <strain evidence="1">P6</strain>
    </source>
</reference>
<comment type="caution">
    <text evidence="1">The sequence shown here is derived from an EMBL/GenBank/DDBJ whole genome shotgun (WGS) entry which is preliminary data.</text>
</comment>
<keyword evidence="2" id="KW-1185">Reference proteome</keyword>
<accession>A0ACC0WJ46</accession>
<name>A0ACC0WJ46_9STRA</name>
<evidence type="ECO:0000313" key="1">
    <source>
        <dbReference type="EMBL" id="KAI9918779.1"/>
    </source>
</evidence>
<evidence type="ECO:0000313" key="2">
    <source>
        <dbReference type="Proteomes" id="UP001163321"/>
    </source>
</evidence>
<protein>
    <submittedName>
        <fullName evidence="1">Uncharacterized protein</fullName>
    </submittedName>
</protein>
<dbReference type="EMBL" id="CM047591">
    <property type="protein sequence ID" value="KAI9918779.1"/>
    <property type="molecule type" value="Genomic_DNA"/>
</dbReference>
<proteinExistence type="predicted"/>
<organism evidence="1 2">
    <name type="scientific">Peronosclerospora sorghi</name>
    <dbReference type="NCBI Taxonomy" id="230839"/>
    <lineage>
        <taxon>Eukaryota</taxon>
        <taxon>Sar</taxon>
        <taxon>Stramenopiles</taxon>
        <taxon>Oomycota</taxon>
        <taxon>Peronosporomycetes</taxon>
        <taxon>Peronosporales</taxon>
        <taxon>Peronosporaceae</taxon>
        <taxon>Peronosclerospora</taxon>
    </lineage>
</organism>
<sequence>MSGSQVQEVETRTNLWNAESLKGGHGVGILLTSSCEGRSRYSLDNNVSGAADYSPAWQFASLGHSHSCMDDHACAGWWKMRKG</sequence>